<evidence type="ECO:0000256" key="5">
    <source>
        <dbReference type="ARBA" id="ARBA00022605"/>
    </source>
</evidence>
<dbReference type="Gene3D" id="2.160.10.10">
    <property type="entry name" value="Hexapeptide repeat proteins"/>
    <property type="match status" value="1"/>
</dbReference>
<evidence type="ECO:0000259" key="10">
    <source>
        <dbReference type="SMART" id="SM00971"/>
    </source>
</evidence>
<name>A0A835KU18_9POAL</name>
<evidence type="ECO:0000256" key="9">
    <source>
        <dbReference type="SAM" id="MobiDB-lite"/>
    </source>
</evidence>
<dbReference type="GO" id="GO:0009001">
    <property type="term" value="F:serine O-acetyltransferase activity"/>
    <property type="evidence" value="ECO:0007669"/>
    <property type="project" value="UniProtKB-EC"/>
</dbReference>
<evidence type="ECO:0000256" key="8">
    <source>
        <dbReference type="ARBA" id="ARBA00049486"/>
    </source>
</evidence>
<dbReference type="InterPro" id="IPR010493">
    <property type="entry name" value="Ser_AcTrfase_N"/>
</dbReference>
<dbReference type="InterPro" id="IPR011004">
    <property type="entry name" value="Trimer_LpxA-like_sf"/>
</dbReference>
<evidence type="ECO:0000313" key="11">
    <source>
        <dbReference type="EMBL" id="KAF8776185.1"/>
    </source>
</evidence>
<protein>
    <recommendedName>
        <fullName evidence="4">serine O-acetyltransferase</fullName>
        <ecNumber evidence="4">2.3.1.30</ecNumber>
    </recommendedName>
</protein>
<proteinExistence type="inferred from homology"/>
<feature type="region of interest" description="Disordered" evidence="9">
    <location>
        <begin position="376"/>
        <end position="396"/>
    </location>
</feature>
<dbReference type="InterPro" id="IPR001451">
    <property type="entry name" value="Hexapep"/>
</dbReference>
<dbReference type="GO" id="GO:0006535">
    <property type="term" value="P:cysteine biosynthetic process from serine"/>
    <property type="evidence" value="ECO:0007669"/>
    <property type="project" value="InterPro"/>
</dbReference>
<keyword evidence="6" id="KW-0808">Transferase</keyword>
<comment type="similarity">
    <text evidence="2">Belongs to the transferase hexapeptide repeat family.</text>
</comment>
<dbReference type="AlphaFoldDB" id="A0A835KU18"/>
<dbReference type="SUPFAM" id="SSF51161">
    <property type="entry name" value="Trimeric LpxA-like enzymes"/>
    <property type="match status" value="1"/>
</dbReference>
<dbReference type="PANTHER" id="PTHR42811">
    <property type="entry name" value="SERINE ACETYLTRANSFERASE"/>
    <property type="match status" value="1"/>
</dbReference>
<evidence type="ECO:0000256" key="3">
    <source>
        <dbReference type="ARBA" id="ARBA00011553"/>
    </source>
</evidence>
<dbReference type="Proteomes" id="UP000636709">
    <property type="component" value="Unassembled WGS sequence"/>
</dbReference>
<evidence type="ECO:0000256" key="2">
    <source>
        <dbReference type="ARBA" id="ARBA00007274"/>
    </source>
</evidence>
<dbReference type="InterPro" id="IPR053376">
    <property type="entry name" value="Serine_acetyltransferase"/>
</dbReference>
<dbReference type="NCBIfam" id="TIGR01172">
    <property type="entry name" value="cysE"/>
    <property type="match status" value="1"/>
</dbReference>
<comment type="catalytic activity">
    <reaction evidence="8">
        <text>L-serine + acetyl-CoA = O-acetyl-L-serine + CoA</text>
        <dbReference type="Rhea" id="RHEA:24560"/>
        <dbReference type="ChEBI" id="CHEBI:33384"/>
        <dbReference type="ChEBI" id="CHEBI:57287"/>
        <dbReference type="ChEBI" id="CHEBI:57288"/>
        <dbReference type="ChEBI" id="CHEBI:58340"/>
        <dbReference type="EC" id="2.3.1.30"/>
    </reaction>
</comment>
<evidence type="ECO:0000313" key="12">
    <source>
        <dbReference type="Proteomes" id="UP000636709"/>
    </source>
</evidence>
<dbReference type="EMBL" id="JACEFO010000229">
    <property type="protein sequence ID" value="KAF8776185.1"/>
    <property type="molecule type" value="Genomic_DNA"/>
</dbReference>
<organism evidence="11 12">
    <name type="scientific">Digitaria exilis</name>
    <dbReference type="NCBI Taxonomy" id="1010633"/>
    <lineage>
        <taxon>Eukaryota</taxon>
        <taxon>Viridiplantae</taxon>
        <taxon>Streptophyta</taxon>
        <taxon>Embryophyta</taxon>
        <taxon>Tracheophyta</taxon>
        <taxon>Spermatophyta</taxon>
        <taxon>Magnoliopsida</taxon>
        <taxon>Liliopsida</taxon>
        <taxon>Poales</taxon>
        <taxon>Poaceae</taxon>
        <taxon>PACMAD clade</taxon>
        <taxon>Panicoideae</taxon>
        <taxon>Panicodae</taxon>
        <taxon>Paniceae</taxon>
        <taxon>Anthephorinae</taxon>
        <taxon>Digitaria</taxon>
    </lineage>
</organism>
<dbReference type="OrthoDB" id="25818at2759"/>
<comment type="caution">
    <text evidence="11">The sequence shown here is derived from an EMBL/GenBank/DDBJ whole genome shotgun (WGS) entry which is preliminary data.</text>
</comment>
<dbReference type="FunFam" id="1.10.3130.10:FF:000008">
    <property type="entry name" value="Probable serine acetyltransferase 4"/>
    <property type="match status" value="1"/>
</dbReference>
<dbReference type="Pfam" id="PF00132">
    <property type="entry name" value="Hexapep"/>
    <property type="match status" value="1"/>
</dbReference>
<dbReference type="SMART" id="SM00971">
    <property type="entry name" value="SATase_N"/>
    <property type="match status" value="1"/>
</dbReference>
<keyword evidence="5" id="KW-0028">Amino-acid biosynthesis</keyword>
<dbReference type="InterPro" id="IPR042122">
    <property type="entry name" value="Ser_AcTrfase_N_sf"/>
</dbReference>
<feature type="domain" description="Serine acetyltransferase N-terminal" evidence="10">
    <location>
        <begin position="133"/>
        <end position="238"/>
    </location>
</feature>
<keyword evidence="12" id="KW-1185">Reference proteome</keyword>
<dbReference type="Gene3D" id="1.10.3130.10">
    <property type="entry name" value="serine acetyltransferase, domain 1"/>
    <property type="match status" value="1"/>
</dbReference>
<dbReference type="CDD" id="cd03354">
    <property type="entry name" value="LbH_SAT"/>
    <property type="match status" value="1"/>
</dbReference>
<sequence length="396" mass="41657">MRGAIRVDARGVPTPSDDGASSLKLRLRLLLRRPASPFPSPGRRQTRIYRTSTLLHLHHQDILPHLPPLPLHAAPAAHMAACVDKWHPTHAGRLSNSIYHFLPDRAATERAMPAAASSPATASSARALGHDEVWDQLRAEAQVDADSEPILRKFYGDLVLSRPSLESALAAHLSAKLCVPGALPQDALRDLIAGALAAHPEASLAARADLRAARDRDPACDRMVHCFLYYKGFLALQAHRAAHALWAEGRAAAALLLQSRASEVFGVDIHPGARIGCGILFDHATGVVIGETAVVGNDVSILHGVTLGGTGKESGDRHPKVGDGVLIGAGASVLGNVHIGAGAKIGAGAVVLRDVPEGTTAVGNPAKAIGKKAAAQRRPEEQPGVTMEQGWSDYVI</sequence>
<dbReference type="FunFam" id="2.160.10.10:FF:000002">
    <property type="entry name" value="Serine acetyltransferase"/>
    <property type="match status" value="1"/>
</dbReference>
<evidence type="ECO:0000256" key="7">
    <source>
        <dbReference type="ARBA" id="ARBA00023315"/>
    </source>
</evidence>
<reference evidence="11" key="1">
    <citation type="submission" date="2020-07" db="EMBL/GenBank/DDBJ databases">
        <title>Genome sequence and genetic diversity analysis of an under-domesticated orphan crop, white fonio (Digitaria exilis).</title>
        <authorList>
            <person name="Bennetzen J.L."/>
            <person name="Chen S."/>
            <person name="Ma X."/>
            <person name="Wang X."/>
            <person name="Yssel A.E.J."/>
            <person name="Chaluvadi S.R."/>
            <person name="Johnson M."/>
            <person name="Gangashetty P."/>
            <person name="Hamidou F."/>
            <person name="Sanogo M.D."/>
            <person name="Zwaenepoel A."/>
            <person name="Wallace J."/>
            <person name="Van De Peer Y."/>
            <person name="Van Deynze A."/>
        </authorList>
    </citation>
    <scope>NUCLEOTIDE SEQUENCE</scope>
    <source>
        <tissue evidence="11">Leaves</tissue>
    </source>
</reference>
<dbReference type="GO" id="GO:0005737">
    <property type="term" value="C:cytoplasm"/>
    <property type="evidence" value="ECO:0007669"/>
    <property type="project" value="InterPro"/>
</dbReference>
<keyword evidence="7" id="KW-0012">Acyltransferase</keyword>
<dbReference type="InterPro" id="IPR045304">
    <property type="entry name" value="LbH_SAT"/>
</dbReference>
<comment type="subunit">
    <text evidence="3">Homomultimer.</text>
</comment>
<dbReference type="UniPathway" id="UPA00136">
    <property type="reaction ID" value="UER00199"/>
</dbReference>
<dbReference type="Pfam" id="PF06426">
    <property type="entry name" value="SATase_N"/>
    <property type="match status" value="1"/>
</dbReference>
<accession>A0A835KU18</accession>
<dbReference type="InterPro" id="IPR018357">
    <property type="entry name" value="Hexapep_transf_CS"/>
</dbReference>
<dbReference type="InterPro" id="IPR005881">
    <property type="entry name" value="Ser_O-AcTrfase"/>
</dbReference>
<dbReference type="PROSITE" id="PS00101">
    <property type="entry name" value="HEXAPEP_TRANSFERASES"/>
    <property type="match status" value="1"/>
</dbReference>
<dbReference type="EC" id="2.3.1.30" evidence="4"/>
<comment type="pathway">
    <text evidence="1">Amino-acid biosynthesis; L-cysteine biosynthesis; L-cysteine from L-serine: step 1/2.</text>
</comment>
<evidence type="ECO:0000256" key="6">
    <source>
        <dbReference type="ARBA" id="ARBA00022679"/>
    </source>
</evidence>
<dbReference type="NCBIfam" id="NF041874">
    <property type="entry name" value="EPS_EpsC"/>
    <property type="match status" value="1"/>
</dbReference>
<evidence type="ECO:0000256" key="4">
    <source>
        <dbReference type="ARBA" id="ARBA00013266"/>
    </source>
</evidence>
<evidence type="ECO:0000256" key="1">
    <source>
        <dbReference type="ARBA" id="ARBA00004876"/>
    </source>
</evidence>
<gene>
    <name evidence="11" type="ORF">HU200_003877</name>
</gene>